<feature type="transmembrane region" description="Helical" evidence="7">
    <location>
        <begin position="70"/>
        <end position="94"/>
    </location>
</feature>
<dbReference type="Gene3D" id="1.10.3720.10">
    <property type="entry name" value="MetI-like"/>
    <property type="match status" value="1"/>
</dbReference>
<dbReference type="PIR" id="A56641">
    <property type="entry name" value="A56641"/>
</dbReference>
<protein>
    <submittedName>
        <fullName evidence="10 11">ABC transporter permease</fullName>
    </submittedName>
    <submittedName>
        <fullName evidence="9">ORF for putative membrane transport protein</fullName>
    </submittedName>
</protein>
<reference evidence="10" key="3">
    <citation type="submission" date="2019-11" db="EMBL/GenBank/DDBJ databases">
        <title>Characterization of Clostridium perfringens isolates from swine manure treated agricultural soils.</title>
        <authorList>
            <person name="Wushke S.T."/>
        </authorList>
    </citation>
    <scope>NUCLEOTIDE SEQUENCE</scope>
    <source>
        <strain evidence="10">X94</strain>
    </source>
</reference>
<dbReference type="EMBL" id="WNUI01000009">
    <property type="protein sequence ID" value="MDZ4908541.1"/>
    <property type="molecule type" value="Genomic_DNA"/>
</dbReference>
<dbReference type="InterPro" id="IPR035906">
    <property type="entry name" value="MetI-like_sf"/>
</dbReference>
<keyword evidence="2 7" id="KW-0813">Transport</keyword>
<evidence type="ECO:0000313" key="9">
    <source>
        <dbReference type="EMBL" id="CAA46887.1"/>
    </source>
</evidence>
<feature type="transmembrane region" description="Helical" evidence="7">
    <location>
        <begin position="239"/>
        <end position="260"/>
    </location>
</feature>
<dbReference type="PANTHER" id="PTHR43744:SF12">
    <property type="entry name" value="ABC TRANSPORTER PERMEASE PROTEIN MG189-RELATED"/>
    <property type="match status" value="1"/>
</dbReference>
<evidence type="ECO:0000256" key="2">
    <source>
        <dbReference type="ARBA" id="ARBA00022448"/>
    </source>
</evidence>
<feature type="transmembrane region" description="Helical" evidence="7">
    <location>
        <begin position="12"/>
        <end position="32"/>
    </location>
</feature>
<feature type="domain" description="ABC transmembrane type-1" evidence="8">
    <location>
        <begin position="71"/>
        <end position="260"/>
    </location>
</feature>
<reference evidence="11 12" key="2">
    <citation type="submission" date="2018-06" db="EMBL/GenBank/DDBJ databases">
        <authorList>
            <consortium name="Pathogen Informatics"/>
            <person name="Doyle S."/>
        </authorList>
    </citation>
    <scope>NUCLEOTIDE SEQUENCE [LARGE SCALE GENOMIC DNA]</scope>
    <source>
        <strain evidence="11 12">NCTC8081</strain>
    </source>
</reference>
<evidence type="ECO:0000313" key="11">
    <source>
        <dbReference type="EMBL" id="SQC08411.1"/>
    </source>
</evidence>
<dbReference type="RefSeq" id="WP_003450249.1">
    <property type="nucleotide sequence ID" value="NZ_CABEEQ010000002.1"/>
</dbReference>
<comment type="similarity">
    <text evidence="7">Belongs to the binding-protein-dependent transport system permease family.</text>
</comment>
<dbReference type="PANTHER" id="PTHR43744">
    <property type="entry name" value="ABC TRANSPORTER PERMEASE PROTEIN MG189-RELATED-RELATED"/>
    <property type="match status" value="1"/>
</dbReference>
<keyword evidence="4 7" id="KW-0812">Transmembrane</keyword>
<dbReference type="Proteomes" id="UP001288778">
    <property type="component" value="Unassembled WGS sequence"/>
</dbReference>
<keyword evidence="3" id="KW-1003">Cell membrane</keyword>
<gene>
    <name evidence="11" type="primary">ycjP_3</name>
    <name evidence="10" type="ORF">GNF68_05585</name>
    <name evidence="11" type="ORF">NCTC8081_02338</name>
</gene>
<feature type="transmembrane region" description="Helical" evidence="7">
    <location>
        <begin position="106"/>
        <end position="129"/>
    </location>
</feature>
<dbReference type="Pfam" id="PF00528">
    <property type="entry name" value="BPD_transp_1"/>
    <property type="match status" value="1"/>
</dbReference>
<evidence type="ECO:0000256" key="4">
    <source>
        <dbReference type="ARBA" id="ARBA00022692"/>
    </source>
</evidence>
<dbReference type="PROSITE" id="PS50928">
    <property type="entry name" value="ABC_TM1"/>
    <property type="match status" value="1"/>
</dbReference>
<dbReference type="InterPro" id="IPR000515">
    <property type="entry name" value="MetI-like"/>
</dbReference>
<feature type="transmembrane region" description="Helical" evidence="7">
    <location>
        <begin position="135"/>
        <end position="156"/>
    </location>
</feature>
<evidence type="ECO:0000313" key="12">
    <source>
        <dbReference type="Proteomes" id="UP000250234"/>
    </source>
</evidence>
<dbReference type="AlphaFoldDB" id="Q06111"/>
<dbReference type="EMBL" id="UAWO01000002">
    <property type="protein sequence ID" value="SQC08411.1"/>
    <property type="molecule type" value="Genomic_DNA"/>
</dbReference>
<dbReference type="GO" id="GO:0055085">
    <property type="term" value="P:transmembrane transport"/>
    <property type="evidence" value="ECO:0007669"/>
    <property type="project" value="InterPro"/>
</dbReference>
<dbReference type="GO" id="GO:0005886">
    <property type="term" value="C:plasma membrane"/>
    <property type="evidence" value="ECO:0007669"/>
    <property type="project" value="UniProtKB-SubCell"/>
</dbReference>
<comment type="subcellular location">
    <subcellularLocation>
        <location evidence="1 7">Cell membrane</location>
        <topology evidence="1 7">Multi-pass membrane protein</topology>
    </subcellularLocation>
</comment>
<sequence length="275" mass="30699">MDKKIKTKKILIHGALICGALIMIVPFLWMVLTSLKTMGEATQVPPKIFPSKPMYENYSEVSRLLPFGKFYMNTIIMLIFRVVGSVFFSAMAAYAFARLNFPGKKIFFALVLFQMMIPAQIFIVPQFLLVQKLGLLNTISALVIPGIVSAFGTFLLRQFFMGLPKELEEAAKLDGCNTWQTFYKVMLPLARSGLVALGIFTALFAFKDLMWPLVVNMSVDKMTLSAGLASLQGQFSTNYPQLMAGSVLAIWPMLIIFVIFQRKFIEGIATSGSKL</sequence>
<evidence type="ECO:0000256" key="6">
    <source>
        <dbReference type="ARBA" id="ARBA00023136"/>
    </source>
</evidence>
<proteinExistence type="inferred from homology"/>
<dbReference type="Proteomes" id="UP000250234">
    <property type="component" value="Unassembled WGS sequence"/>
</dbReference>
<evidence type="ECO:0000256" key="5">
    <source>
        <dbReference type="ARBA" id="ARBA00022989"/>
    </source>
</evidence>
<evidence type="ECO:0000256" key="3">
    <source>
        <dbReference type="ARBA" id="ARBA00022475"/>
    </source>
</evidence>
<evidence type="ECO:0000256" key="7">
    <source>
        <dbReference type="RuleBase" id="RU363032"/>
    </source>
</evidence>
<evidence type="ECO:0000313" key="10">
    <source>
        <dbReference type="EMBL" id="MDZ4908541.1"/>
    </source>
</evidence>
<dbReference type="EMBL" id="X66092">
    <property type="protein sequence ID" value="CAA46887.1"/>
    <property type="molecule type" value="Genomic_DNA"/>
</dbReference>
<accession>Q06111</accession>
<dbReference type="CDD" id="cd06261">
    <property type="entry name" value="TM_PBP2"/>
    <property type="match status" value="1"/>
</dbReference>
<reference evidence="9" key="1">
    <citation type="journal article" date="1992" name="DNA Seq.">
        <title>The nucleotide sequence of a putative membrane transport gene from Clostridium perfringens.</title>
        <authorList>
            <person name="Holck A.L."/>
            <person name="Blom H."/>
        </authorList>
    </citation>
    <scope>NUCLEOTIDE SEQUENCE</scope>
    <source>
        <strain evidence="9">NCTC8239</strain>
    </source>
</reference>
<feature type="transmembrane region" description="Helical" evidence="7">
    <location>
        <begin position="194"/>
        <end position="219"/>
    </location>
</feature>
<keyword evidence="6 7" id="KW-0472">Membrane</keyword>
<keyword evidence="5 7" id="KW-1133">Transmembrane helix</keyword>
<evidence type="ECO:0000256" key="1">
    <source>
        <dbReference type="ARBA" id="ARBA00004651"/>
    </source>
</evidence>
<evidence type="ECO:0000259" key="8">
    <source>
        <dbReference type="PROSITE" id="PS50928"/>
    </source>
</evidence>
<organism evidence="9">
    <name type="scientific">Clostridium perfringens</name>
    <dbReference type="NCBI Taxonomy" id="1502"/>
    <lineage>
        <taxon>Bacteria</taxon>
        <taxon>Bacillati</taxon>
        <taxon>Bacillota</taxon>
        <taxon>Clostridia</taxon>
        <taxon>Eubacteriales</taxon>
        <taxon>Clostridiaceae</taxon>
        <taxon>Clostridium</taxon>
    </lineage>
</organism>
<name>Q06111_CLOPF</name>
<dbReference type="SUPFAM" id="SSF161098">
    <property type="entry name" value="MetI-like"/>
    <property type="match status" value="1"/>
</dbReference>